<dbReference type="SUPFAM" id="SSF56601">
    <property type="entry name" value="beta-lactamase/transpeptidase-like"/>
    <property type="match status" value="1"/>
</dbReference>
<dbReference type="KEGG" id="gry:D7I44_08125"/>
<keyword evidence="3" id="KW-1185">Reference proteome</keyword>
<evidence type="ECO:0000313" key="2">
    <source>
        <dbReference type="EMBL" id="AYG03505.1"/>
    </source>
</evidence>
<dbReference type="EMBL" id="CP032624">
    <property type="protein sequence ID" value="AYG03505.1"/>
    <property type="molecule type" value="Genomic_DNA"/>
</dbReference>
<dbReference type="PANTHER" id="PTHR46825">
    <property type="entry name" value="D-ALANYL-D-ALANINE-CARBOXYPEPTIDASE/ENDOPEPTIDASE AMPH"/>
    <property type="match status" value="1"/>
</dbReference>
<dbReference type="Gene3D" id="3.40.710.10">
    <property type="entry name" value="DD-peptidase/beta-lactamase superfamily"/>
    <property type="match status" value="1"/>
</dbReference>
<keyword evidence="2" id="KW-0378">Hydrolase</keyword>
<reference evidence="2 3" key="1">
    <citation type="submission" date="2018-09" db="EMBL/GenBank/DDBJ databases">
        <title>Genome sequencing of strain 2DFW10M-5.</title>
        <authorList>
            <person name="Heo J."/>
            <person name="Kim S.-J."/>
            <person name="Kwon S.-W."/>
        </authorList>
    </citation>
    <scope>NUCLEOTIDE SEQUENCE [LARGE SCALE GENOMIC DNA]</scope>
    <source>
        <strain evidence="2 3">2DFW10M-5</strain>
    </source>
</reference>
<gene>
    <name evidence="2" type="ORF">D7I44_08125</name>
</gene>
<feature type="domain" description="Beta-lactamase-related" evidence="1">
    <location>
        <begin position="94"/>
        <end position="391"/>
    </location>
</feature>
<dbReference type="OrthoDB" id="3174977at2"/>
<dbReference type="InterPro" id="IPR001466">
    <property type="entry name" value="Beta-lactam-related"/>
</dbReference>
<name>A0A387BHJ4_9MICO</name>
<protein>
    <submittedName>
        <fullName evidence="2">Class A beta-lactamase-related serine hydrolase</fullName>
    </submittedName>
</protein>
<dbReference type="Pfam" id="PF00144">
    <property type="entry name" value="Beta-lactamase"/>
    <property type="match status" value="1"/>
</dbReference>
<evidence type="ECO:0000259" key="1">
    <source>
        <dbReference type="Pfam" id="PF00144"/>
    </source>
</evidence>
<dbReference type="InterPro" id="IPR012338">
    <property type="entry name" value="Beta-lactam/transpept-like"/>
</dbReference>
<dbReference type="InterPro" id="IPR050491">
    <property type="entry name" value="AmpC-like"/>
</dbReference>
<accession>A0A387BHJ4</accession>
<dbReference type="Proteomes" id="UP000275069">
    <property type="component" value="Chromosome"/>
</dbReference>
<dbReference type="AlphaFoldDB" id="A0A387BHJ4"/>
<dbReference type="GO" id="GO:0016787">
    <property type="term" value="F:hydrolase activity"/>
    <property type="evidence" value="ECO:0007669"/>
    <property type="project" value="UniProtKB-KW"/>
</dbReference>
<sequence length="456" mass="45962">MLHEGWCMAPRGVRGRRAKRALAAIALGLSALLLAGCGSGAGGARVAAIGAEAGDRMPDATAKQLQDALDNAVKLSGGSGGIAGVWAPWAGTWTAASGTESRDKGAAPMNLDSSFRIGSITKTATCTVLLKLAEAGKVRLDDEVSTYLPRMVGLNGLTLGALCQNTSGFADYWNGLAPQMVTNPGRSWDAVELINSGLGQARVGAPGQTWSYSNAGFVLLGLALQTATHTSWQSLYTSYVTGPLGIDETTTLPTGTKLPSPAPIGYAADRDPVTGATNCSVLDNDTALSPSALQQAGGLVSDLDDTASLVHAVAAGSLLAKGGSAQQQKVVNMSDAMPSWAQYGLGVEKMGPLIGHASAVPGFATAAYSDPKSGLTVVVMVNNSTPGANFARLVALQLASIGSKAPAGAGHTQPAIGLPWTADQLAAVLPSETGCNAAAAPADPALAAIASIGPDY</sequence>
<proteinExistence type="predicted"/>
<evidence type="ECO:0000313" key="3">
    <source>
        <dbReference type="Proteomes" id="UP000275069"/>
    </source>
</evidence>
<dbReference type="PANTHER" id="PTHR46825:SF7">
    <property type="entry name" value="D-ALANYL-D-ALANINE CARBOXYPEPTIDASE"/>
    <property type="match status" value="1"/>
</dbReference>
<organism evidence="2 3">
    <name type="scientific">Gryllotalpicola protaetiae</name>
    <dbReference type="NCBI Taxonomy" id="2419771"/>
    <lineage>
        <taxon>Bacteria</taxon>
        <taxon>Bacillati</taxon>
        <taxon>Actinomycetota</taxon>
        <taxon>Actinomycetes</taxon>
        <taxon>Micrococcales</taxon>
        <taxon>Microbacteriaceae</taxon>
        <taxon>Gryllotalpicola</taxon>
    </lineage>
</organism>